<dbReference type="AlphaFoldDB" id="R8BG08"/>
<evidence type="ECO:0000313" key="2">
    <source>
        <dbReference type="Proteomes" id="UP000014074"/>
    </source>
</evidence>
<gene>
    <name evidence="1" type="ORF">UCRPA7_6202</name>
</gene>
<dbReference type="HOGENOM" id="CLU_662543_0_0_1"/>
<evidence type="ECO:0000313" key="1">
    <source>
        <dbReference type="EMBL" id="EON98233.1"/>
    </source>
</evidence>
<dbReference type="OrthoDB" id="5304511at2759"/>
<dbReference type="EMBL" id="KB933223">
    <property type="protein sequence ID" value="EON98233.1"/>
    <property type="molecule type" value="Genomic_DNA"/>
</dbReference>
<keyword evidence="2" id="KW-1185">Reference proteome</keyword>
<dbReference type="Proteomes" id="UP000014074">
    <property type="component" value="Unassembled WGS sequence"/>
</dbReference>
<sequence>MALTTCPERKQVMTAFLDQVSSGELRDAELCDEDEVIAVCKLWNLVKGFIADFSQRTIEKIEAFAIWPKIKSANTRVNLVNDPTSLHDISFLKTIHQNELARLQRGFFGFELICRVVRPRQIYTQTFSPRLFKKMLRSLFPRWQVEELATVWDYLRNQYLHVRHEWSAACISSLPRPAQIEDILNPYAALVTPGDSVSIDEFPTEDNGRFTAPSTCCFGALPGLGLAFFSKLLHQDPQTRHDTLRDLRHILAPWKSRSSHWVGPQILVDLLWLQVNVVRDRDAYLTQQCASFGPDHWNAGWTLYTRWYNNSDLRRAGVIFWEFKRLFAILCLPKETYKAHKIVSARPDLRLANLAMHPHPLPLLPVSYEHLAGWFVLKDDWEAFERAWGNKTYEKEAREEATVKFLQDLENPERA</sequence>
<name>R8BG08_PHAM7</name>
<protein>
    <submittedName>
        <fullName evidence="1">Uncharacterized protein</fullName>
    </submittedName>
</protein>
<reference evidence="2" key="1">
    <citation type="journal article" date="2013" name="Genome Announc.">
        <title>Draft genome sequence of the ascomycete Phaeoacremonium aleophilum strain UCR-PA7, a causal agent of the esca disease complex in grapevines.</title>
        <authorList>
            <person name="Blanco-Ulate B."/>
            <person name="Rolshausen P."/>
            <person name="Cantu D."/>
        </authorList>
    </citation>
    <scope>NUCLEOTIDE SEQUENCE [LARGE SCALE GENOMIC DNA]</scope>
    <source>
        <strain evidence="2">UCR-PA7</strain>
    </source>
</reference>
<dbReference type="RefSeq" id="XP_007916932.1">
    <property type="nucleotide sequence ID" value="XM_007918741.1"/>
</dbReference>
<proteinExistence type="predicted"/>
<organism evidence="1 2">
    <name type="scientific">Phaeoacremonium minimum (strain UCR-PA7)</name>
    <name type="common">Esca disease fungus</name>
    <name type="synonym">Togninia minima</name>
    <dbReference type="NCBI Taxonomy" id="1286976"/>
    <lineage>
        <taxon>Eukaryota</taxon>
        <taxon>Fungi</taxon>
        <taxon>Dikarya</taxon>
        <taxon>Ascomycota</taxon>
        <taxon>Pezizomycotina</taxon>
        <taxon>Sordariomycetes</taxon>
        <taxon>Sordariomycetidae</taxon>
        <taxon>Togniniales</taxon>
        <taxon>Togniniaceae</taxon>
        <taxon>Phaeoacremonium</taxon>
    </lineage>
</organism>
<dbReference type="KEGG" id="tmn:UCRPA7_6202"/>
<dbReference type="GeneID" id="19326834"/>
<accession>R8BG08</accession>